<keyword evidence="4 6" id="KW-1133">Transmembrane helix</keyword>
<dbReference type="GO" id="GO:0005524">
    <property type="term" value="F:ATP binding"/>
    <property type="evidence" value="ECO:0007669"/>
    <property type="project" value="InterPro"/>
</dbReference>
<dbReference type="Proteomes" id="UP001147747">
    <property type="component" value="Unassembled WGS sequence"/>
</dbReference>
<evidence type="ECO:0000256" key="1">
    <source>
        <dbReference type="ARBA" id="ARBA00004370"/>
    </source>
</evidence>
<feature type="transmembrane region" description="Helical" evidence="6">
    <location>
        <begin position="284"/>
        <end position="303"/>
    </location>
</feature>
<dbReference type="InterPro" id="IPR023214">
    <property type="entry name" value="HAD_sf"/>
</dbReference>
<keyword evidence="5 6" id="KW-0472">Membrane</keyword>
<evidence type="ECO:0000256" key="5">
    <source>
        <dbReference type="ARBA" id="ARBA00023136"/>
    </source>
</evidence>
<dbReference type="GO" id="GO:0046872">
    <property type="term" value="F:metal ion binding"/>
    <property type="evidence" value="ECO:0007669"/>
    <property type="project" value="UniProtKB-KW"/>
</dbReference>
<dbReference type="GO" id="GO:0016887">
    <property type="term" value="F:ATP hydrolysis activity"/>
    <property type="evidence" value="ECO:0007669"/>
    <property type="project" value="InterPro"/>
</dbReference>
<evidence type="ECO:0000313" key="8">
    <source>
        <dbReference type="Proteomes" id="UP001147747"/>
    </source>
</evidence>
<dbReference type="RefSeq" id="XP_056493419.1">
    <property type="nucleotide sequence ID" value="XM_056627624.1"/>
</dbReference>
<sequence length="308" mass="32957">MRPLAPLTQGRLSVAVDHYNEHGRDQLSLLLGLISDSKHPVSVAVKNHLKDQGVLATTVPGAINVPGCGVESELAGQSLKAGNVRWLDLSTHSLVQPVLSRGYTTFCFTIDGALCAVFGLEDLLRDSAEYLLSNLHQRGVSVHVVSGDNEGHVNKMATKLGITESNVHARSSPGDKQTYIKKLLDGFTNTKPVVIFCGDGANDAVALAHATIGIHINEESDIAQLAADIVLLRPDLSGILTIIDASKASVRRIKFNFGWSFVYNTFAVLLAAGAFVTVRIPPEFAGLGELVRVLPVIAAAVLLRWSQI</sequence>
<reference evidence="7" key="2">
    <citation type="journal article" date="2023" name="IMA Fungus">
        <title>Comparative genomic study of the Penicillium genus elucidates a diverse pangenome and 15 lateral gene transfer events.</title>
        <authorList>
            <person name="Petersen C."/>
            <person name="Sorensen T."/>
            <person name="Nielsen M.R."/>
            <person name="Sondergaard T.E."/>
            <person name="Sorensen J.L."/>
            <person name="Fitzpatrick D.A."/>
            <person name="Frisvad J.C."/>
            <person name="Nielsen K.L."/>
        </authorList>
    </citation>
    <scope>NUCLEOTIDE SEQUENCE</scope>
    <source>
        <strain evidence="7">IBT 29677</strain>
    </source>
</reference>
<keyword evidence="3" id="KW-0479">Metal-binding</keyword>
<keyword evidence="8" id="KW-1185">Reference proteome</keyword>
<dbReference type="InterPro" id="IPR001757">
    <property type="entry name" value="P_typ_ATPase"/>
</dbReference>
<reference evidence="7" key="1">
    <citation type="submission" date="2022-12" db="EMBL/GenBank/DDBJ databases">
        <authorList>
            <person name="Petersen C."/>
        </authorList>
    </citation>
    <scope>NUCLEOTIDE SEQUENCE</scope>
    <source>
        <strain evidence="7">IBT 29677</strain>
    </source>
</reference>
<dbReference type="Gene3D" id="3.40.50.1000">
    <property type="entry name" value="HAD superfamily/HAD-like"/>
    <property type="match status" value="1"/>
</dbReference>
<dbReference type="InterPro" id="IPR036412">
    <property type="entry name" value="HAD-like_sf"/>
</dbReference>
<evidence type="ECO:0000256" key="2">
    <source>
        <dbReference type="ARBA" id="ARBA00022692"/>
    </source>
</evidence>
<dbReference type="OrthoDB" id="432719at2759"/>
<dbReference type="EMBL" id="JAPZBU010000004">
    <property type="protein sequence ID" value="KAJ5409104.1"/>
    <property type="molecule type" value="Genomic_DNA"/>
</dbReference>
<proteinExistence type="predicted"/>
<dbReference type="Pfam" id="PF00702">
    <property type="entry name" value="Hydrolase"/>
    <property type="match status" value="1"/>
</dbReference>
<evidence type="ECO:0000256" key="3">
    <source>
        <dbReference type="ARBA" id="ARBA00022723"/>
    </source>
</evidence>
<keyword evidence="2 6" id="KW-0812">Transmembrane</keyword>
<organism evidence="7 8">
    <name type="scientific">Penicillium cosmopolitanum</name>
    <dbReference type="NCBI Taxonomy" id="1131564"/>
    <lineage>
        <taxon>Eukaryota</taxon>
        <taxon>Fungi</taxon>
        <taxon>Dikarya</taxon>
        <taxon>Ascomycota</taxon>
        <taxon>Pezizomycotina</taxon>
        <taxon>Eurotiomycetes</taxon>
        <taxon>Eurotiomycetidae</taxon>
        <taxon>Eurotiales</taxon>
        <taxon>Aspergillaceae</taxon>
        <taxon>Penicillium</taxon>
    </lineage>
</organism>
<dbReference type="GeneID" id="81366604"/>
<dbReference type="GO" id="GO:0016020">
    <property type="term" value="C:membrane"/>
    <property type="evidence" value="ECO:0007669"/>
    <property type="project" value="UniProtKB-SubCell"/>
</dbReference>
<dbReference type="SUPFAM" id="SSF81660">
    <property type="entry name" value="Metal cation-transporting ATPase, ATP-binding domain N"/>
    <property type="match status" value="1"/>
</dbReference>
<protein>
    <submittedName>
        <fullName evidence="7">ATPase P-type K/Mg/Cd/Cu/Zn/Na/Ca/Na/H-transporter</fullName>
    </submittedName>
</protein>
<comment type="subcellular location">
    <subcellularLocation>
        <location evidence="1">Membrane</location>
    </subcellularLocation>
</comment>
<evidence type="ECO:0000256" key="4">
    <source>
        <dbReference type="ARBA" id="ARBA00022989"/>
    </source>
</evidence>
<dbReference type="AlphaFoldDB" id="A0A9W9WA37"/>
<dbReference type="Gene3D" id="3.40.1110.10">
    <property type="entry name" value="Calcium-transporting ATPase, cytoplasmic domain N"/>
    <property type="match status" value="1"/>
</dbReference>
<dbReference type="PANTHER" id="PTHR46594">
    <property type="entry name" value="P-TYPE CATION-TRANSPORTING ATPASE"/>
    <property type="match status" value="1"/>
</dbReference>
<dbReference type="PANTHER" id="PTHR46594:SF4">
    <property type="entry name" value="P-TYPE CATION-TRANSPORTING ATPASE"/>
    <property type="match status" value="1"/>
</dbReference>
<evidence type="ECO:0000313" key="7">
    <source>
        <dbReference type="EMBL" id="KAJ5409104.1"/>
    </source>
</evidence>
<feature type="transmembrane region" description="Helical" evidence="6">
    <location>
        <begin position="257"/>
        <end position="278"/>
    </location>
</feature>
<dbReference type="SUPFAM" id="SSF56784">
    <property type="entry name" value="HAD-like"/>
    <property type="match status" value="1"/>
</dbReference>
<dbReference type="NCBIfam" id="TIGR01494">
    <property type="entry name" value="ATPase_P-type"/>
    <property type="match status" value="1"/>
</dbReference>
<dbReference type="InterPro" id="IPR023299">
    <property type="entry name" value="ATPase_P-typ_cyto_dom_N"/>
</dbReference>
<name>A0A9W9WA37_9EURO</name>
<comment type="caution">
    <text evidence="7">The sequence shown here is derived from an EMBL/GenBank/DDBJ whole genome shotgun (WGS) entry which is preliminary data.</text>
</comment>
<accession>A0A9W9WA37</accession>
<evidence type="ECO:0000256" key="6">
    <source>
        <dbReference type="SAM" id="Phobius"/>
    </source>
</evidence>
<gene>
    <name evidence="7" type="ORF">N7509_002987</name>
</gene>